<evidence type="ECO:0000256" key="1">
    <source>
        <dbReference type="SAM" id="MobiDB-lite"/>
    </source>
</evidence>
<feature type="transmembrane region" description="Helical" evidence="2">
    <location>
        <begin position="6"/>
        <end position="29"/>
    </location>
</feature>
<keyword evidence="2" id="KW-0812">Transmembrane</keyword>
<reference evidence="3" key="1">
    <citation type="submission" date="2021-01" db="EMBL/GenBank/DDBJ databases">
        <authorList>
            <person name="Corre E."/>
            <person name="Pelletier E."/>
            <person name="Niang G."/>
            <person name="Scheremetjew M."/>
            <person name="Finn R."/>
            <person name="Kale V."/>
            <person name="Holt S."/>
            <person name="Cochrane G."/>
            <person name="Meng A."/>
            <person name="Brown T."/>
            <person name="Cohen L."/>
        </authorList>
    </citation>
    <scope>NUCLEOTIDE SEQUENCE</scope>
    <source>
        <strain evidence="3">CCMP645</strain>
    </source>
</reference>
<proteinExistence type="predicted"/>
<feature type="transmembrane region" description="Helical" evidence="2">
    <location>
        <begin position="171"/>
        <end position="191"/>
    </location>
</feature>
<feature type="compositionally biased region" description="Acidic residues" evidence="1">
    <location>
        <begin position="94"/>
        <end position="104"/>
    </location>
</feature>
<keyword evidence="2" id="KW-0472">Membrane</keyword>
<feature type="transmembrane region" description="Helical" evidence="2">
    <location>
        <begin position="232"/>
        <end position="253"/>
    </location>
</feature>
<feature type="transmembrane region" description="Helical" evidence="2">
    <location>
        <begin position="292"/>
        <end position="309"/>
    </location>
</feature>
<organism evidence="3">
    <name type="scientific">Chrysotila carterae</name>
    <name type="common">Marine alga</name>
    <name type="synonym">Syracosphaera carterae</name>
    <dbReference type="NCBI Taxonomy" id="13221"/>
    <lineage>
        <taxon>Eukaryota</taxon>
        <taxon>Haptista</taxon>
        <taxon>Haptophyta</taxon>
        <taxon>Prymnesiophyceae</taxon>
        <taxon>Isochrysidales</taxon>
        <taxon>Isochrysidaceae</taxon>
        <taxon>Chrysotila</taxon>
    </lineage>
</organism>
<dbReference type="EMBL" id="HBIZ01010929">
    <property type="protein sequence ID" value="CAE0753907.1"/>
    <property type="molecule type" value="Transcribed_RNA"/>
</dbReference>
<dbReference type="AlphaFoldDB" id="A0A7S4B4L0"/>
<feature type="region of interest" description="Disordered" evidence="1">
    <location>
        <begin position="94"/>
        <end position="118"/>
    </location>
</feature>
<feature type="compositionally biased region" description="Basic and acidic residues" evidence="1">
    <location>
        <begin position="105"/>
        <end position="114"/>
    </location>
</feature>
<protein>
    <submittedName>
        <fullName evidence="3">Uncharacterized protein</fullName>
    </submittedName>
</protein>
<feature type="transmembrane region" description="Helical" evidence="2">
    <location>
        <begin position="41"/>
        <end position="60"/>
    </location>
</feature>
<keyword evidence="2" id="KW-1133">Transmembrane helix</keyword>
<feature type="transmembrane region" description="Helical" evidence="2">
    <location>
        <begin position="197"/>
        <end position="220"/>
    </location>
</feature>
<evidence type="ECO:0000313" key="3">
    <source>
        <dbReference type="EMBL" id="CAE0753907.1"/>
    </source>
</evidence>
<sequence>MLEHAYNAATLAAAPATLMFLLSLLATAVKVPVLAAASLQHLAAGIVMSAIAVELVPPISEAPFDFATTMGMTIGFTVGISFFLLLRKFCDAEPEDDDDADEETSDGRPSEKRRSSTKYRAMGVGQSSFSHSGLYLMKKALTNPMEVAEVSGRGIAEALELSVPAREPYPFSLTAAVCVDALVDGFLIGLSEGSRSAGVVMASALAIEMGFLGLTFSSVLRKQPRWRSVPSIMLPPMLLILGGILGGLTTSLVNDSPPLKVGFLSFGVAALLYLVTEELLLEAHDNQDEDHIWWVDLMFFVGFFLSFLLEKFTSREE</sequence>
<feature type="transmembrane region" description="Helical" evidence="2">
    <location>
        <begin position="66"/>
        <end position="86"/>
    </location>
</feature>
<name>A0A7S4B4L0_CHRCT</name>
<evidence type="ECO:0000256" key="2">
    <source>
        <dbReference type="SAM" id="Phobius"/>
    </source>
</evidence>
<gene>
    <name evidence="3" type="ORF">PCAR00345_LOCUS6494</name>
</gene>
<accession>A0A7S4B4L0</accession>